<dbReference type="SUPFAM" id="SSF56349">
    <property type="entry name" value="DNA breaking-rejoining enzymes"/>
    <property type="match status" value="1"/>
</dbReference>
<dbReference type="SMART" id="SM00558">
    <property type="entry name" value="JmjC"/>
    <property type="match status" value="1"/>
</dbReference>
<reference evidence="6 7" key="1">
    <citation type="submission" date="2024-02" db="EMBL/GenBank/DDBJ databases">
        <authorList>
            <person name="Chen Y."/>
            <person name="Shah S."/>
            <person name="Dougan E. K."/>
            <person name="Thang M."/>
            <person name="Chan C."/>
        </authorList>
    </citation>
    <scope>NUCLEOTIDE SEQUENCE [LARGE SCALE GENOMIC DNA]</scope>
</reference>
<dbReference type="InterPro" id="IPR003347">
    <property type="entry name" value="JmjC_dom"/>
</dbReference>
<evidence type="ECO:0000256" key="3">
    <source>
        <dbReference type="SAM" id="MobiDB-lite"/>
    </source>
</evidence>
<dbReference type="InterPro" id="IPR011010">
    <property type="entry name" value="DNA_brk_join_enz"/>
</dbReference>
<dbReference type="PANTHER" id="PTHR12480">
    <property type="entry name" value="ARGININE DEMETHYLASE AND LYSYL-HYDROXYLASE JMJD"/>
    <property type="match status" value="1"/>
</dbReference>
<keyword evidence="4" id="KW-0472">Membrane</keyword>
<gene>
    <name evidence="6" type="ORF">CCMP2556_LOCUS47219</name>
</gene>
<proteinExistence type="predicted"/>
<evidence type="ECO:0000256" key="1">
    <source>
        <dbReference type="ARBA" id="ARBA00023172"/>
    </source>
</evidence>
<feature type="transmembrane region" description="Helical" evidence="4">
    <location>
        <begin position="456"/>
        <end position="478"/>
    </location>
</feature>
<keyword evidence="1" id="KW-0233">DNA recombination</keyword>
<evidence type="ECO:0000256" key="2">
    <source>
        <dbReference type="SAM" id="Coils"/>
    </source>
</evidence>
<feature type="domain" description="JmjC" evidence="5">
    <location>
        <begin position="922"/>
        <end position="1114"/>
    </location>
</feature>
<evidence type="ECO:0000256" key="4">
    <source>
        <dbReference type="SAM" id="Phobius"/>
    </source>
</evidence>
<dbReference type="Gene3D" id="2.60.120.650">
    <property type="entry name" value="Cupin"/>
    <property type="match status" value="1"/>
</dbReference>
<feature type="region of interest" description="Disordered" evidence="3">
    <location>
        <begin position="359"/>
        <end position="430"/>
    </location>
</feature>
<evidence type="ECO:0000259" key="5">
    <source>
        <dbReference type="PROSITE" id="PS51184"/>
    </source>
</evidence>
<evidence type="ECO:0000313" key="7">
    <source>
        <dbReference type="Proteomes" id="UP001642484"/>
    </source>
</evidence>
<dbReference type="PROSITE" id="PS51184">
    <property type="entry name" value="JMJC"/>
    <property type="match status" value="1"/>
</dbReference>
<feature type="compositionally biased region" description="Acidic residues" evidence="3">
    <location>
        <begin position="414"/>
        <end position="425"/>
    </location>
</feature>
<keyword evidence="7" id="KW-1185">Reference proteome</keyword>
<dbReference type="EMBL" id="CAXAMN010026006">
    <property type="protein sequence ID" value="CAK9099830.1"/>
    <property type="molecule type" value="Genomic_DNA"/>
</dbReference>
<dbReference type="SUPFAM" id="SSF51197">
    <property type="entry name" value="Clavaminate synthase-like"/>
    <property type="match status" value="1"/>
</dbReference>
<dbReference type="InterPro" id="IPR013762">
    <property type="entry name" value="Integrase-like_cat_sf"/>
</dbReference>
<dbReference type="Proteomes" id="UP001642484">
    <property type="component" value="Unassembled WGS sequence"/>
</dbReference>
<dbReference type="InterPro" id="IPR041667">
    <property type="entry name" value="Cupin_8"/>
</dbReference>
<sequence>MLRFVRIALRALQRRYVGEGSRSEARLVGKVSVKHGKEPSEIAIDDDEPAGGLRIWVLATKFLLRETELASLTIDEEGVKIDTMQMTIGLHLSVQKNDPSAKGTWRALACSCGKTHPSICPYHTGLDLLNLQLKRVGMRRQSEAQGLGIPLVGQVKTPKATVAKDKMISQVKKLCTLMQSSVKEAKEIEIDRVTGHFARRSGAKDLARQGMPLTAIQWMARHSSNVTLQYVEDAWAEAPRADLRLQDISNLCEMANATLARVEEVETAVQDTEEWLKSQLEKISPTEWVTQASGVGEFRIAVDGPVSADISQSFLLPKGLDLGRQQLGVQLKEYIDLTLKFAKVSVARGLELSKEEIHGFPATMPPQPPQSAAVGGLSSDDDTSSSSDSAPEDLRIHITPQRPVARARKGALAEELEEEDSPESEDEKKAPALITATRLCNRRELARCVRHQRRKLQIALAALILSVLLFLLSTLIFLEAPQVQMRPEARYRTEDIPQEAWLAAGWGLPPVIREERQPKDFGKITGKFTLKEAWKERKAKDMRFDRCGLTAVALLRHPEPQERMEKGCEQAGNHGLLHGSFKAWHSEVLAEKEERKRQQTEQRLSYLQGVFRSWSTLTSVGKRAKELENEKERLQKEQDDLLREVEEHRRQNSKMRGSLLGLASEADPHQYVLLGMIMASWKELLIERRLLQSREEERKKVEQEFQERQEEQRISLRMNLLALPLERDQIYSIKRRFPAFSGKVPEEARFWSEEDLEAFFGSNGQKQPRESARPGAETCPLLSRLRLELAKRKIDEPTIEYAAFSRYLQSVREDWYRNPRLTSVAECTEVSRLRSLQGMPSEPVLLEKPRDWYARFWNLDYFKRDCGHDYWFCRPQFPAFDGDEAAIDQVALHVSIAEYVEFARTLQRMDRKCDQEKSIAFPRLTMDGYAPFFGVMRKFFDECWTKLGPEGLPDMTPRFAQVFAHAFSLQDPVETLSRFYKVTLAATGSITRLHVEVAGAHSWFNQIEGRRVFFLFPPSESRKLYEETGGPMQETSGFATSISGVDLLAPSAKRHPLFAEAKCQVAVLYLGQTLVIPSGWWWYSVSLDPSVTLWHQFWTEENKLRFPEIAWEYFNYQKMTPEFWTALPQKIETLKETMGEAE</sequence>
<protein>
    <recommendedName>
        <fullName evidence="5">JmjC domain-containing protein</fullName>
    </recommendedName>
</protein>
<accession>A0ABP0RI60</accession>
<organism evidence="6 7">
    <name type="scientific">Durusdinium trenchii</name>
    <dbReference type="NCBI Taxonomy" id="1381693"/>
    <lineage>
        <taxon>Eukaryota</taxon>
        <taxon>Sar</taxon>
        <taxon>Alveolata</taxon>
        <taxon>Dinophyceae</taxon>
        <taxon>Suessiales</taxon>
        <taxon>Symbiodiniaceae</taxon>
        <taxon>Durusdinium</taxon>
    </lineage>
</organism>
<keyword evidence="4" id="KW-0812">Transmembrane</keyword>
<dbReference type="InterPro" id="IPR050910">
    <property type="entry name" value="JMJD6_ArgDemeth/LysHydrox"/>
</dbReference>
<comment type="caution">
    <text evidence="6">The sequence shown here is derived from an EMBL/GenBank/DDBJ whole genome shotgun (WGS) entry which is preliminary data.</text>
</comment>
<keyword evidence="4" id="KW-1133">Transmembrane helix</keyword>
<evidence type="ECO:0000313" key="6">
    <source>
        <dbReference type="EMBL" id="CAK9099830.1"/>
    </source>
</evidence>
<dbReference type="Gene3D" id="1.10.443.10">
    <property type="entry name" value="Intergrase catalytic core"/>
    <property type="match status" value="1"/>
</dbReference>
<feature type="coiled-coil region" evidence="2">
    <location>
        <begin position="617"/>
        <end position="651"/>
    </location>
</feature>
<dbReference type="PANTHER" id="PTHR12480:SF6">
    <property type="entry name" value="2-OXOGLUTARATE AND IRON-DEPENDENT OXYGENASE JMJD4"/>
    <property type="match status" value="1"/>
</dbReference>
<name>A0ABP0RI60_9DINO</name>
<keyword evidence="2" id="KW-0175">Coiled coil</keyword>
<dbReference type="Pfam" id="PF13621">
    <property type="entry name" value="Cupin_8"/>
    <property type="match status" value="1"/>
</dbReference>